<evidence type="ECO:0000256" key="1">
    <source>
        <dbReference type="SAM" id="SignalP"/>
    </source>
</evidence>
<dbReference type="PROSITE" id="PS51257">
    <property type="entry name" value="PROKAR_LIPOPROTEIN"/>
    <property type="match status" value="1"/>
</dbReference>
<dbReference type="SUPFAM" id="SSF53822">
    <property type="entry name" value="Periplasmic binding protein-like I"/>
    <property type="match status" value="1"/>
</dbReference>
<dbReference type="InterPro" id="IPR028082">
    <property type="entry name" value="Peripla_BP_I"/>
</dbReference>
<accession>A0ABV1FG76</accession>
<evidence type="ECO:0000313" key="2">
    <source>
        <dbReference type="EMBL" id="MEQ2471563.1"/>
    </source>
</evidence>
<dbReference type="Proteomes" id="UP001438008">
    <property type="component" value="Unassembled WGS sequence"/>
</dbReference>
<dbReference type="InterPro" id="IPR007487">
    <property type="entry name" value="ABC_transpt-TYRBP-like"/>
</dbReference>
<dbReference type="PANTHER" id="PTHR35271">
    <property type="entry name" value="ABC TRANSPORTER, SUBSTRATE-BINDING LIPOPROTEIN-RELATED"/>
    <property type="match status" value="1"/>
</dbReference>
<evidence type="ECO:0000313" key="3">
    <source>
        <dbReference type="Proteomes" id="UP001438008"/>
    </source>
</evidence>
<name>A0ABV1FG76_9FIRM</name>
<feature type="chain" id="PRO_5045492806" evidence="1">
    <location>
        <begin position="24"/>
        <end position="352"/>
    </location>
</feature>
<proteinExistence type="predicted"/>
<keyword evidence="3" id="KW-1185">Reference proteome</keyword>
<protein>
    <submittedName>
        <fullName evidence="2">ABC transporter substrate-binding protein</fullName>
    </submittedName>
</protein>
<reference evidence="2 3" key="1">
    <citation type="submission" date="2024-03" db="EMBL/GenBank/DDBJ databases">
        <title>Human intestinal bacterial collection.</title>
        <authorList>
            <person name="Pauvert C."/>
            <person name="Hitch T.C.A."/>
            <person name="Clavel T."/>
        </authorList>
    </citation>
    <scope>NUCLEOTIDE SEQUENCE [LARGE SCALE GENOMIC DNA]</scope>
    <source>
        <strain evidence="2 3">CLA-AA-H132</strain>
    </source>
</reference>
<dbReference type="Pfam" id="PF04392">
    <property type="entry name" value="ABC_sub_bind"/>
    <property type="match status" value="1"/>
</dbReference>
<comment type="caution">
    <text evidence="2">The sequence shown here is derived from an EMBL/GenBank/DDBJ whole genome shotgun (WGS) entry which is preliminary data.</text>
</comment>
<organism evidence="2 3">
    <name type="scientific">Laedolimicola intestinihominis</name>
    <dbReference type="NCBI Taxonomy" id="3133166"/>
    <lineage>
        <taxon>Bacteria</taxon>
        <taxon>Bacillati</taxon>
        <taxon>Bacillota</taxon>
        <taxon>Clostridia</taxon>
        <taxon>Lachnospirales</taxon>
        <taxon>Lachnospiraceae</taxon>
        <taxon>Laedolimicola</taxon>
    </lineage>
</organism>
<dbReference type="CDD" id="cd06325">
    <property type="entry name" value="PBP1_ABC_unchar_transporter"/>
    <property type="match status" value="1"/>
</dbReference>
<dbReference type="Gene3D" id="3.40.50.2300">
    <property type="match status" value="2"/>
</dbReference>
<dbReference type="PANTHER" id="PTHR35271:SF1">
    <property type="entry name" value="ABC TRANSPORTER, SUBSTRATE-BINDING LIPOPROTEIN"/>
    <property type="match status" value="1"/>
</dbReference>
<sequence length="352" mass="36799">MKKMNLKKLVAFGCAAALTVSMAGCGSKADTSADAAADSTAAETEADAASGDTAEYNVAIVKQLDHASLDEIANAVAAELDQIAKDNNVTINYEIYSGQNDQTTLKQIGDQAIADGVDAIIPIATLAAQVMTVCAQDTQTPVVFAAISDPEAAELTGIDYVTGTSDALDTNKIMEMMLAQNPDIKNVGLLYSLSEANSTKPIADAKAYLDKKGISYTEQTANTNDEVIAAASALVADKVDAIFTPTDNVIMAAELAIYEDLAKAGIPHYTGADSFVRNGAFATCGVNYTDLGSQTADLAYTAMTEGMDGLEDYYVTEGGIITVNTETADTLDIDHSVFNDLGTVVEVQTTED</sequence>
<dbReference type="RefSeq" id="WP_349163793.1">
    <property type="nucleotide sequence ID" value="NZ_JBBMFE010000002.1"/>
</dbReference>
<feature type="signal peptide" evidence="1">
    <location>
        <begin position="1"/>
        <end position="23"/>
    </location>
</feature>
<dbReference type="EMBL" id="JBBMFE010000002">
    <property type="protein sequence ID" value="MEQ2471563.1"/>
    <property type="molecule type" value="Genomic_DNA"/>
</dbReference>
<gene>
    <name evidence="2" type="ORF">WMO29_03525</name>
</gene>
<keyword evidence="1" id="KW-0732">Signal</keyword>